<evidence type="ECO:0000313" key="1">
    <source>
        <dbReference type="EMBL" id="KAJ1159574.1"/>
    </source>
</evidence>
<comment type="caution">
    <text evidence="1">The sequence shown here is derived from an EMBL/GenBank/DDBJ whole genome shotgun (WGS) entry which is preliminary data.</text>
</comment>
<dbReference type="EMBL" id="JANPWB010000008">
    <property type="protein sequence ID" value="KAJ1159574.1"/>
    <property type="molecule type" value="Genomic_DNA"/>
</dbReference>
<reference evidence="1" key="1">
    <citation type="journal article" date="2022" name="bioRxiv">
        <title>Sequencing and chromosome-scale assembly of the giantPleurodeles waltlgenome.</title>
        <authorList>
            <person name="Brown T."/>
            <person name="Elewa A."/>
            <person name="Iarovenko S."/>
            <person name="Subramanian E."/>
            <person name="Araus A.J."/>
            <person name="Petzold A."/>
            <person name="Susuki M."/>
            <person name="Suzuki K.-i.T."/>
            <person name="Hayashi T."/>
            <person name="Toyoda A."/>
            <person name="Oliveira C."/>
            <person name="Osipova E."/>
            <person name="Leigh N.D."/>
            <person name="Simon A."/>
            <person name="Yun M.H."/>
        </authorList>
    </citation>
    <scope>NUCLEOTIDE SEQUENCE</scope>
    <source>
        <strain evidence="1">20211129_DDA</strain>
        <tissue evidence="1">Liver</tissue>
    </source>
</reference>
<gene>
    <name evidence="1" type="ORF">NDU88_000081</name>
</gene>
<protein>
    <submittedName>
        <fullName evidence="1">Uncharacterized protein</fullName>
    </submittedName>
</protein>
<sequence length="61" mass="6535">CCTVMMDFSRPPNNGELPTMSSETLSLGTVGCWTPHCLCALCTNEVAFLLYENSSSPSSNS</sequence>
<dbReference type="AlphaFoldDB" id="A0AAV7S7P0"/>
<evidence type="ECO:0000313" key="2">
    <source>
        <dbReference type="Proteomes" id="UP001066276"/>
    </source>
</evidence>
<feature type="non-terminal residue" evidence="1">
    <location>
        <position position="1"/>
    </location>
</feature>
<dbReference type="Proteomes" id="UP001066276">
    <property type="component" value="Chromosome 4_2"/>
</dbReference>
<keyword evidence="2" id="KW-1185">Reference proteome</keyword>
<organism evidence="1 2">
    <name type="scientific">Pleurodeles waltl</name>
    <name type="common">Iberian ribbed newt</name>
    <dbReference type="NCBI Taxonomy" id="8319"/>
    <lineage>
        <taxon>Eukaryota</taxon>
        <taxon>Metazoa</taxon>
        <taxon>Chordata</taxon>
        <taxon>Craniata</taxon>
        <taxon>Vertebrata</taxon>
        <taxon>Euteleostomi</taxon>
        <taxon>Amphibia</taxon>
        <taxon>Batrachia</taxon>
        <taxon>Caudata</taxon>
        <taxon>Salamandroidea</taxon>
        <taxon>Salamandridae</taxon>
        <taxon>Pleurodelinae</taxon>
        <taxon>Pleurodeles</taxon>
    </lineage>
</organism>
<name>A0AAV7S7P0_PLEWA</name>
<proteinExistence type="predicted"/>
<feature type="non-terminal residue" evidence="1">
    <location>
        <position position="61"/>
    </location>
</feature>
<accession>A0AAV7S7P0</accession>